<feature type="compositionally biased region" description="Low complexity" evidence="1">
    <location>
        <begin position="944"/>
        <end position="954"/>
    </location>
</feature>
<feature type="compositionally biased region" description="Low complexity" evidence="1">
    <location>
        <begin position="901"/>
        <end position="912"/>
    </location>
</feature>
<feature type="compositionally biased region" description="Low complexity" evidence="1">
    <location>
        <begin position="1009"/>
        <end position="1022"/>
    </location>
</feature>
<feature type="compositionally biased region" description="Polar residues" evidence="1">
    <location>
        <begin position="603"/>
        <end position="626"/>
    </location>
</feature>
<feature type="region of interest" description="Disordered" evidence="1">
    <location>
        <begin position="1081"/>
        <end position="1239"/>
    </location>
</feature>
<feature type="compositionally biased region" description="Basic and acidic residues" evidence="1">
    <location>
        <begin position="1099"/>
        <end position="1142"/>
    </location>
</feature>
<feature type="region of interest" description="Disordered" evidence="1">
    <location>
        <begin position="588"/>
        <end position="626"/>
    </location>
</feature>
<feature type="compositionally biased region" description="Basic and acidic residues" evidence="1">
    <location>
        <begin position="1165"/>
        <end position="1183"/>
    </location>
</feature>
<feature type="compositionally biased region" description="Basic and acidic residues" evidence="1">
    <location>
        <begin position="1023"/>
        <end position="1033"/>
    </location>
</feature>
<feature type="compositionally biased region" description="Polar residues" evidence="1">
    <location>
        <begin position="962"/>
        <end position="975"/>
    </location>
</feature>
<organism evidence="2 3">
    <name type="scientific">Psittacicella hinzii</name>
    <dbReference type="NCBI Taxonomy" id="2028575"/>
    <lineage>
        <taxon>Bacteria</taxon>
        <taxon>Pseudomonadati</taxon>
        <taxon>Pseudomonadota</taxon>
        <taxon>Gammaproteobacteria</taxon>
        <taxon>Pasteurellales</taxon>
        <taxon>Psittacicellaceae</taxon>
        <taxon>Psittacicella</taxon>
    </lineage>
</organism>
<evidence type="ECO:0000313" key="3">
    <source>
        <dbReference type="Proteomes" id="UP000265916"/>
    </source>
</evidence>
<feature type="compositionally biased region" description="Low complexity" evidence="1">
    <location>
        <begin position="1229"/>
        <end position="1239"/>
    </location>
</feature>
<feature type="region of interest" description="Disordered" evidence="1">
    <location>
        <begin position="1"/>
        <end position="20"/>
    </location>
</feature>
<dbReference type="OrthoDB" id="4069102at1224"/>
<sequence>MSETEKEQLLSRSQETPKTKTAQRVLRELKRLISYINTGIKPQNLTPQDYTKQIENALLDIAEVVDVYRNQLELYEQGFFNLAAQYQAYEQYVAQHLDDFKAYCLQAGLGDYRDLFAQAQQVYDLMAQISNLAAERSQEDDYTLELINKHQDVLEQQLAQEGIHPINFVAEKEDILTQLAELSLPHETNYILKYWRKAFEASYVSIEERLVSETKTNQGLTPEVVKHALHLADEFMLKSLDEDYTTDKFLQWIDANAYDLQGFEPAQVSRILAQQADNFARLSKVQGYLEKIIEPELIPEQELYASDEYAAAQASYKQQLTDELLDPENPSAALVAQLENLSLKLEPKEALTPEQQQAIRQERANEVRQFSLHTIRDNPVLRSLVALYGYNLDDPEFKAEVFFKDPASYLNSTSHQPNAQRKKEFLEKEATADDYHAIKALGYIAKANALRQFYETLDTGLPEILAQNGLDASQIRQTVKMLKQEALNIYQHEVQDKVPNDPQQMADFLGVDPNKLPNFEHVEAGLRAFLSQFFGAHRQNTEQELAQPEDLVFAERNISAYLSNGAITPHASSYDLTDQAVENFSRSEKFNNTHSNNKRAKVETSNLSRLNSNAEANSSQSLDANLGTNSKQEDFAAKQVSLDNTTSTYSSAANSATTADVVSPTYVVSSTVSTGNPLLDYLADNLTIENLNAPEFKLALTTVGSRDLVNLYKRVAQRVVSTNTTDDNQAVNNEALTANLFTQVVANIKVADLENQEFVQVLMTLDPSQVIEIFTRVRQKAAVQNNLGSTSDSTHSTNDYNEPALANNVQVSDQSEAAISTTAVYQEPNQEEQVLKEHVLDDNSVVALTSAPEASVKTDVKVSEVKASKTKASPSKRRKNEDEELTLEQLVAVLESEEQAQEQAQDQVQEPTQELDHTPATQNENELAATTTKVKAASKKATKASKVTARSAARAQKKNAIETASSVEAANPTHSTSEDEVANSKSLPAQVTADGTAQPTASAKKVANKKATPSKATKATKVAVEDNKQEHPVTEQVTIEETTAGETTAEDTTAEVTSSKAKAKARAARGKTLKAATAAAQTATAEEVAEVPKAKTKKDKATSEVNKAKKAAETKVAETKVAKADKTTKASKESTTKGKDEVATSIEATKAEKAVKAKKSTAKVDSSDKADSSKKASKVDKTSKASKTKQATVTKSKSTKEEVAKVTVKTNTAKSASVVEKAKVDKTAAKTTTKTSTKT</sequence>
<proteinExistence type="predicted"/>
<gene>
    <name evidence="2" type="ORF">CKF58_04735</name>
</gene>
<feature type="region of interest" description="Disordered" evidence="1">
    <location>
        <begin position="897"/>
        <end position="1061"/>
    </location>
</feature>
<dbReference type="EMBL" id="NRJG01000082">
    <property type="protein sequence ID" value="RIY37803.1"/>
    <property type="molecule type" value="Genomic_DNA"/>
</dbReference>
<keyword evidence="3" id="KW-1185">Reference proteome</keyword>
<comment type="caution">
    <text evidence="2">The sequence shown here is derived from an EMBL/GenBank/DDBJ whole genome shotgun (WGS) entry which is preliminary data.</text>
</comment>
<evidence type="ECO:0000256" key="1">
    <source>
        <dbReference type="SAM" id="MobiDB-lite"/>
    </source>
</evidence>
<feature type="non-terminal residue" evidence="2">
    <location>
        <position position="1239"/>
    </location>
</feature>
<reference evidence="2 3" key="1">
    <citation type="submission" date="2017-08" db="EMBL/GenBank/DDBJ databases">
        <title>Reclassification of Bisgaard taxon 37 and 44.</title>
        <authorList>
            <person name="Christensen H."/>
        </authorList>
    </citation>
    <scope>NUCLEOTIDE SEQUENCE [LARGE SCALE GENOMIC DNA]</scope>
    <source>
        <strain evidence="2 3">111</strain>
    </source>
</reference>
<feature type="compositionally biased region" description="Polar residues" evidence="1">
    <location>
        <begin position="10"/>
        <end position="20"/>
    </location>
</feature>
<dbReference type="Proteomes" id="UP000265916">
    <property type="component" value="Unassembled WGS sequence"/>
</dbReference>
<accession>A0A3A1YHR7</accession>
<protein>
    <submittedName>
        <fullName evidence="2">Uncharacterized protein</fullName>
    </submittedName>
</protein>
<dbReference type="AlphaFoldDB" id="A0A3A1YHR7"/>
<evidence type="ECO:0000313" key="2">
    <source>
        <dbReference type="EMBL" id="RIY37803.1"/>
    </source>
</evidence>
<feature type="compositionally biased region" description="Polar residues" evidence="1">
    <location>
        <begin position="983"/>
        <end position="1001"/>
    </location>
</feature>
<name>A0A3A1YHR7_9GAMM</name>